<dbReference type="Proteomes" id="UP000606974">
    <property type="component" value="Unassembled WGS sequence"/>
</dbReference>
<sequence length="90" mass="10211">MFAATSRDIPPSTGLEGREAPLSWQRRRRLNELPNVNVIDPSKATMTLNIVVLVMRRNTQQLRKTSTSTGFRHTAILRNVLRMQSACECT</sequence>
<keyword evidence="3" id="KW-1185">Reference proteome</keyword>
<accession>A0A8H7AWM8</accession>
<name>A0A8H7AWM8_9EURO</name>
<gene>
    <name evidence="2" type="ORF">GJ744_000096</name>
</gene>
<evidence type="ECO:0000256" key="1">
    <source>
        <dbReference type="SAM" id="MobiDB-lite"/>
    </source>
</evidence>
<dbReference type="AlphaFoldDB" id="A0A8H7AWM8"/>
<feature type="region of interest" description="Disordered" evidence="1">
    <location>
        <begin position="1"/>
        <end position="21"/>
    </location>
</feature>
<organism evidence="2 3">
    <name type="scientific">Endocarpon pusillum</name>
    <dbReference type="NCBI Taxonomy" id="364733"/>
    <lineage>
        <taxon>Eukaryota</taxon>
        <taxon>Fungi</taxon>
        <taxon>Dikarya</taxon>
        <taxon>Ascomycota</taxon>
        <taxon>Pezizomycotina</taxon>
        <taxon>Eurotiomycetes</taxon>
        <taxon>Chaetothyriomycetidae</taxon>
        <taxon>Verrucariales</taxon>
        <taxon>Verrucariaceae</taxon>
        <taxon>Endocarpon</taxon>
    </lineage>
</organism>
<evidence type="ECO:0000313" key="2">
    <source>
        <dbReference type="EMBL" id="KAF7514326.1"/>
    </source>
</evidence>
<comment type="caution">
    <text evidence="2">The sequence shown here is derived from an EMBL/GenBank/DDBJ whole genome shotgun (WGS) entry which is preliminary data.</text>
</comment>
<protein>
    <submittedName>
        <fullName evidence="2">Uncharacterized protein</fullName>
    </submittedName>
</protein>
<dbReference type="EMBL" id="JAACFV010000001">
    <property type="protein sequence ID" value="KAF7514326.1"/>
    <property type="molecule type" value="Genomic_DNA"/>
</dbReference>
<proteinExistence type="predicted"/>
<reference evidence="2" key="1">
    <citation type="submission" date="2020-02" db="EMBL/GenBank/DDBJ databases">
        <authorList>
            <person name="Palmer J.M."/>
        </authorList>
    </citation>
    <scope>NUCLEOTIDE SEQUENCE</scope>
    <source>
        <strain evidence="2">EPUS1.4</strain>
        <tissue evidence="2">Thallus</tissue>
    </source>
</reference>
<evidence type="ECO:0000313" key="3">
    <source>
        <dbReference type="Proteomes" id="UP000606974"/>
    </source>
</evidence>